<accession>A0A1R1PUF4</accession>
<feature type="transmembrane region" description="Helical" evidence="1">
    <location>
        <begin position="73"/>
        <end position="92"/>
    </location>
</feature>
<dbReference type="EMBL" id="LSSK01000174">
    <property type="protein sequence ID" value="OMH84591.1"/>
    <property type="molecule type" value="Genomic_DNA"/>
</dbReference>
<dbReference type="Proteomes" id="UP000188320">
    <property type="component" value="Unassembled WGS sequence"/>
</dbReference>
<evidence type="ECO:0000256" key="1">
    <source>
        <dbReference type="SAM" id="Phobius"/>
    </source>
</evidence>
<keyword evidence="1" id="KW-0472">Membrane</keyword>
<dbReference type="AlphaFoldDB" id="A0A1R1PUF4"/>
<keyword evidence="1" id="KW-0812">Transmembrane</keyword>
<keyword evidence="4" id="KW-1185">Reference proteome</keyword>
<reference evidence="4" key="2">
    <citation type="submission" date="2017-01" db="EMBL/GenBank/DDBJ databases">
        <authorList>
            <person name="Wang Y."/>
            <person name="White M."/>
            <person name="Kvist S."/>
            <person name="Moncalvo J.-M."/>
        </authorList>
    </citation>
    <scope>NUCLEOTIDE SEQUENCE [LARGE SCALE GENOMIC DNA]</scope>
    <source>
        <strain evidence="4">COL-18-3</strain>
    </source>
</reference>
<evidence type="ECO:0000313" key="2">
    <source>
        <dbReference type="EMBL" id="OMH80072.1"/>
    </source>
</evidence>
<evidence type="ECO:0000313" key="3">
    <source>
        <dbReference type="EMBL" id="OMH84591.1"/>
    </source>
</evidence>
<organism evidence="3 4">
    <name type="scientific">Zancudomyces culisetae</name>
    <name type="common">Gut fungus</name>
    <name type="synonym">Smittium culisetae</name>
    <dbReference type="NCBI Taxonomy" id="1213189"/>
    <lineage>
        <taxon>Eukaryota</taxon>
        <taxon>Fungi</taxon>
        <taxon>Fungi incertae sedis</taxon>
        <taxon>Zoopagomycota</taxon>
        <taxon>Kickxellomycotina</taxon>
        <taxon>Harpellomycetes</taxon>
        <taxon>Harpellales</taxon>
        <taxon>Legeriomycetaceae</taxon>
        <taxon>Zancudomyces</taxon>
    </lineage>
</organism>
<sequence length="142" mass="15932">MSFCCVGARDRYLPASTRISSVPLSIRLRPTSAGNISSRVSSSTYSTNKLWYFLNPCSSSRILLRVSFNTLDVSVTCVIFFLFPFINSFVYIDAIRFVASKSFFSTSSLYVISWILSEIFSVDNAAEDFRNSVLLISALCRL</sequence>
<dbReference type="EMBL" id="LSSK01001317">
    <property type="protein sequence ID" value="OMH80072.1"/>
    <property type="molecule type" value="Genomic_DNA"/>
</dbReference>
<comment type="caution">
    <text evidence="3">The sequence shown here is derived from an EMBL/GenBank/DDBJ whole genome shotgun (WGS) entry which is preliminary data.</text>
</comment>
<reference evidence="3" key="1">
    <citation type="submission" date="2017-01" db="EMBL/GenBank/DDBJ databases">
        <authorList>
            <person name="Mah S.A."/>
            <person name="Swanson W.J."/>
            <person name="Moy G.W."/>
            <person name="Vacquier V.D."/>
        </authorList>
    </citation>
    <scope>NUCLEOTIDE SEQUENCE [LARGE SCALE GENOMIC DNA]</scope>
    <source>
        <strain evidence="3">COL-18-3</strain>
    </source>
</reference>
<name>A0A1R1PUF4_ZANCU</name>
<evidence type="ECO:0000313" key="4">
    <source>
        <dbReference type="Proteomes" id="UP000188320"/>
    </source>
</evidence>
<protein>
    <submittedName>
        <fullName evidence="3">Uncharacterized protein</fullName>
    </submittedName>
</protein>
<keyword evidence="1" id="KW-1133">Transmembrane helix</keyword>
<proteinExistence type="predicted"/>
<gene>
    <name evidence="3" type="ORF">AX774_g1873</name>
    <name evidence="2" type="ORF">AX774_g6514</name>
</gene>